<comment type="caution">
    <text evidence="2">The sequence shown here is derived from an EMBL/GenBank/DDBJ whole genome shotgun (WGS) entry which is preliminary data.</text>
</comment>
<dbReference type="Proteomes" id="UP000179381">
    <property type="component" value="Unassembled WGS sequence"/>
</dbReference>
<sequence>MNSWSRRRKRIILSILIFIVVVLIGVPMFLLFYRAPTCFDVRQNGDEAGVDCGGSCQLLCTSDSLPLILKGDPRVLTLATSTYQVVALVENSNSTAEIPRAGYIIKVYDASSAVPVKVFEGEVYVPRGDTSVVFDGPFVLEAGVVPVRATLGWKEPTIVWNQNSLSSPELRVVEPVFSRLETSPRLEATVENPTLGSVSNIDLTVLVSDTSGNIFAASRTFVDELRPGERNKVIFTWPRSFEQEPVGIEILIRVLPDRSYIR</sequence>
<feature type="transmembrane region" description="Helical" evidence="1">
    <location>
        <begin position="12"/>
        <end position="33"/>
    </location>
</feature>
<protein>
    <submittedName>
        <fullName evidence="2">Uncharacterized protein</fullName>
    </submittedName>
</protein>
<gene>
    <name evidence="2" type="ORF">A2933_00580</name>
</gene>
<organism evidence="2 3">
    <name type="scientific">Candidatus Nomurabacteria bacterium RIFCSPLOWO2_01_FULL_46_18</name>
    <dbReference type="NCBI Taxonomy" id="1801783"/>
    <lineage>
        <taxon>Bacteria</taxon>
        <taxon>Candidatus Nomuraibacteriota</taxon>
    </lineage>
</organism>
<keyword evidence="1" id="KW-1133">Transmembrane helix</keyword>
<keyword evidence="1" id="KW-0472">Membrane</keyword>
<accession>A0A1F6XF45</accession>
<reference evidence="2 3" key="1">
    <citation type="journal article" date="2016" name="Nat. Commun.">
        <title>Thousands of microbial genomes shed light on interconnected biogeochemical processes in an aquifer system.</title>
        <authorList>
            <person name="Anantharaman K."/>
            <person name="Brown C.T."/>
            <person name="Hug L.A."/>
            <person name="Sharon I."/>
            <person name="Castelle C.J."/>
            <person name="Probst A.J."/>
            <person name="Thomas B.C."/>
            <person name="Singh A."/>
            <person name="Wilkins M.J."/>
            <person name="Karaoz U."/>
            <person name="Brodie E.L."/>
            <person name="Williams K.H."/>
            <person name="Hubbard S.S."/>
            <person name="Banfield J.F."/>
        </authorList>
    </citation>
    <scope>NUCLEOTIDE SEQUENCE [LARGE SCALE GENOMIC DNA]</scope>
</reference>
<dbReference type="AlphaFoldDB" id="A0A1F6XF45"/>
<dbReference type="EMBL" id="MFVH01000006">
    <property type="protein sequence ID" value="OGI92612.1"/>
    <property type="molecule type" value="Genomic_DNA"/>
</dbReference>
<evidence type="ECO:0000256" key="1">
    <source>
        <dbReference type="SAM" id="Phobius"/>
    </source>
</evidence>
<evidence type="ECO:0000313" key="3">
    <source>
        <dbReference type="Proteomes" id="UP000179381"/>
    </source>
</evidence>
<evidence type="ECO:0000313" key="2">
    <source>
        <dbReference type="EMBL" id="OGI92612.1"/>
    </source>
</evidence>
<keyword evidence="1" id="KW-0812">Transmembrane</keyword>
<proteinExistence type="predicted"/>
<name>A0A1F6XF45_9BACT</name>